<dbReference type="AlphaFoldDB" id="M2M7W1"/>
<keyword evidence="1" id="KW-0812">Transmembrane</keyword>
<feature type="transmembrane region" description="Helical" evidence="1">
    <location>
        <begin position="73"/>
        <end position="97"/>
    </location>
</feature>
<dbReference type="KEGG" id="bcom:BAUCODRAFT_289132"/>
<name>M2M7W1_BAUPA</name>
<keyword evidence="1" id="KW-1133">Transmembrane helix</keyword>
<sequence length="251" mass="27621">MTSSSNATLFNNSTICETKALWMAGVKPSSAHALCDLSYVLAPLTIFLGYGLMRICRNFGSAHIKEQWRTSCWIFLGVVSAGGAGLFALAFVSIVLAVQHIYYCEPNPQWKYYSSDWAVASVFILSMYAIAVMLCLVGTVYSALGSGLRIARWVMTWRQPCQHWVQSLRAYSAVPSPSAIPSRLPSGTGGHDVEAGRAPAARVTKHLPIYDQMMRPDWWVEVPHGSADEVQRPQVALLHCTNITAPPPYEP</sequence>
<dbReference type="GeneID" id="19110814"/>
<keyword evidence="1" id="KW-0472">Membrane</keyword>
<evidence type="ECO:0000313" key="2">
    <source>
        <dbReference type="EMBL" id="EMC92421.1"/>
    </source>
</evidence>
<evidence type="ECO:0000256" key="1">
    <source>
        <dbReference type="SAM" id="Phobius"/>
    </source>
</evidence>
<reference evidence="2 3" key="1">
    <citation type="journal article" date="2012" name="PLoS Pathog.">
        <title>Diverse lifestyles and strategies of plant pathogenesis encoded in the genomes of eighteen Dothideomycetes fungi.</title>
        <authorList>
            <person name="Ohm R.A."/>
            <person name="Feau N."/>
            <person name="Henrissat B."/>
            <person name="Schoch C.L."/>
            <person name="Horwitz B.A."/>
            <person name="Barry K.W."/>
            <person name="Condon B.J."/>
            <person name="Copeland A.C."/>
            <person name="Dhillon B."/>
            <person name="Glaser F."/>
            <person name="Hesse C.N."/>
            <person name="Kosti I."/>
            <person name="LaButti K."/>
            <person name="Lindquist E.A."/>
            <person name="Lucas S."/>
            <person name="Salamov A.A."/>
            <person name="Bradshaw R.E."/>
            <person name="Ciuffetti L."/>
            <person name="Hamelin R.C."/>
            <person name="Kema G.H.J."/>
            <person name="Lawrence C."/>
            <person name="Scott J.A."/>
            <person name="Spatafora J.W."/>
            <person name="Turgeon B.G."/>
            <person name="de Wit P.J.G.M."/>
            <person name="Zhong S."/>
            <person name="Goodwin S.B."/>
            <person name="Grigoriev I.V."/>
        </authorList>
    </citation>
    <scope>NUCLEOTIDE SEQUENCE [LARGE SCALE GENOMIC DNA]</scope>
    <source>
        <strain evidence="2 3">UAMH 10762</strain>
    </source>
</reference>
<feature type="transmembrane region" description="Helical" evidence="1">
    <location>
        <begin position="31"/>
        <end position="52"/>
    </location>
</feature>
<gene>
    <name evidence="2" type="ORF">BAUCODRAFT_289132</name>
</gene>
<feature type="transmembrane region" description="Helical" evidence="1">
    <location>
        <begin position="117"/>
        <end position="144"/>
    </location>
</feature>
<dbReference type="Proteomes" id="UP000011761">
    <property type="component" value="Unassembled WGS sequence"/>
</dbReference>
<dbReference type="EMBL" id="KB445562">
    <property type="protein sequence ID" value="EMC92421.1"/>
    <property type="molecule type" value="Genomic_DNA"/>
</dbReference>
<keyword evidence="3" id="KW-1185">Reference proteome</keyword>
<dbReference type="RefSeq" id="XP_007680766.1">
    <property type="nucleotide sequence ID" value="XM_007682576.1"/>
</dbReference>
<protein>
    <submittedName>
        <fullName evidence="2">Uncharacterized protein</fullName>
    </submittedName>
</protein>
<dbReference type="HOGENOM" id="CLU_1106934_0_0_1"/>
<evidence type="ECO:0000313" key="3">
    <source>
        <dbReference type="Proteomes" id="UP000011761"/>
    </source>
</evidence>
<proteinExistence type="predicted"/>
<accession>M2M7W1</accession>
<organism evidence="2 3">
    <name type="scientific">Baudoinia panamericana (strain UAMH 10762)</name>
    <name type="common">Angels' share fungus</name>
    <name type="synonym">Baudoinia compniacensis (strain UAMH 10762)</name>
    <dbReference type="NCBI Taxonomy" id="717646"/>
    <lineage>
        <taxon>Eukaryota</taxon>
        <taxon>Fungi</taxon>
        <taxon>Dikarya</taxon>
        <taxon>Ascomycota</taxon>
        <taxon>Pezizomycotina</taxon>
        <taxon>Dothideomycetes</taxon>
        <taxon>Dothideomycetidae</taxon>
        <taxon>Mycosphaerellales</taxon>
        <taxon>Teratosphaeriaceae</taxon>
        <taxon>Baudoinia</taxon>
    </lineage>
</organism>